<proteinExistence type="predicted"/>
<evidence type="ECO:0000313" key="1">
    <source>
        <dbReference type="EMBL" id="GME91852.1"/>
    </source>
</evidence>
<sequence length="974" mass="113424">MIGITNFKTFISLLILVIFFSPLQSEAVKSFLFKKCDQSGFCQRNRHFRNEIFKLGEDYESRYSIDINSLKINNLNGNLNGLILKQLNDGSYIKLNFNIDILKNNDLRLKIDENERKINEKNKNLNYLSSIRYNEASKWSFITESPKLIDSFKYDLNNEYLTLNYSNDNNYKTIIQFYPFKISIYYQNELKIVINDRNLFNLEHYRTKDEQNEINSIHISPEESIFDTYTDSFKDSKSDSKPFGPESVAMDFTMIGMSHVYGIPEHADSLSLKDTTISDSDPYRLYNVDIFEYEVQSKFPMYGSIPLMIGVSPKSSCGIFWVNSADTYIDIKKNYKQSKNDKDSNEHKIEDAIDDNDKPSVQSHWMSENGIIDVVLMIRDKPNEISEAYSELTGTIQLPNIFSIGYHQSRWNYNDETDVLSINSKMDQFGFPYDAIWLDIEYTDDKKYFTWKKDSFPNPDKMVSKLEETGRNLIVIIDPHIKVGYDISKEIEKKGVAILKNDGGNNNNNNKNIAYHGHCWPGESLWVDSLNPNSQELWDKYFRNGSELMGFSTNIHLWNDMNEPSIFNGPETSAPKDLIHYGKWEHRSIHNLYGLTFHESTYESLIKRNPNKRPFILTRSFFAGSQRTCAMWTGDNMAKWEYLKESIPTVLTLNVVGMQFSGADVAGFFGNPDKELLTRWYQTGIWYPFFRAHAHIDSRRHEPWVAGDPYTTIMREAVKLRYRLLPLFYTQFYKSSQTGEAIMTPLWYRDSSNELTYEIDDQFYLGKLLVKPVQEENSVKTNIFLPNNKIYYNFFDFEIIKGEDKYVEIDSPLYKIPLLIEGNSITPMKSRYRRSTKLMKYDPYTLVIALDENFKAIGNLYIDDGETFNNENNDDFIYLQFEFDNGILNSKIIDGGDLTKIFVKSLDQVKIGKIVILSQDTAKFKNINNKSVTVEQNGLKWESELLDGKDNFGNSFIIRNPKVEINKEFTISIL</sequence>
<reference evidence="1" key="1">
    <citation type="submission" date="2023-04" db="EMBL/GenBank/DDBJ databases">
        <title>Candida boidinii NBRC 1967.</title>
        <authorList>
            <person name="Ichikawa N."/>
            <person name="Sato H."/>
            <person name="Tonouchi N."/>
        </authorList>
    </citation>
    <scope>NUCLEOTIDE SEQUENCE</scope>
    <source>
        <strain evidence="1">NBRC 1967</strain>
    </source>
</reference>
<keyword evidence="2" id="KW-1185">Reference proteome</keyword>
<evidence type="ECO:0000313" key="2">
    <source>
        <dbReference type="Proteomes" id="UP001165101"/>
    </source>
</evidence>
<dbReference type="EMBL" id="BSXV01001126">
    <property type="protein sequence ID" value="GME91852.1"/>
    <property type="molecule type" value="Genomic_DNA"/>
</dbReference>
<gene>
    <name evidence="1" type="ORF">Cboi01_000247100</name>
</gene>
<protein>
    <submittedName>
        <fullName evidence="1">Unnamed protein product</fullName>
    </submittedName>
</protein>
<name>A0ACB5TN03_CANBO</name>
<dbReference type="Proteomes" id="UP001165101">
    <property type="component" value="Unassembled WGS sequence"/>
</dbReference>
<accession>A0ACB5TN03</accession>
<organism evidence="1 2">
    <name type="scientific">Candida boidinii</name>
    <name type="common">Yeast</name>
    <dbReference type="NCBI Taxonomy" id="5477"/>
    <lineage>
        <taxon>Eukaryota</taxon>
        <taxon>Fungi</taxon>
        <taxon>Dikarya</taxon>
        <taxon>Ascomycota</taxon>
        <taxon>Saccharomycotina</taxon>
        <taxon>Pichiomycetes</taxon>
        <taxon>Pichiales</taxon>
        <taxon>Pichiaceae</taxon>
        <taxon>Ogataea</taxon>
        <taxon>Ogataea/Candida clade</taxon>
    </lineage>
</organism>
<comment type="caution">
    <text evidence="1">The sequence shown here is derived from an EMBL/GenBank/DDBJ whole genome shotgun (WGS) entry which is preliminary data.</text>
</comment>